<dbReference type="EMBL" id="JPKY01000010">
    <property type="protein sequence ID" value="KFH47408.1"/>
    <property type="molecule type" value="Genomic_DNA"/>
</dbReference>
<dbReference type="AlphaFoldDB" id="A0A086TDH6"/>
<comment type="catalytic activity">
    <reaction evidence="15">
        <text>a 5'-end adenosine-5'-diphospho-5'-ribonucleoside-2'-deoxyribonucleotide-DNA + H2O = a 5'-end 5'-phospho-ribonucleoside-2'-deoxyribonucleotide-DNA + AMP + 2 H(+)</text>
        <dbReference type="Rhea" id="RHEA:52132"/>
        <dbReference type="Rhea" id="RHEA-COMP:13182"/>
        <dbReference type="Rhea" id="RHEA-COMP:13183"/>
        <dbReference type="ChEBI" id="CHEBI:15377"/>
        <dbReference type="ChEBI" id="CHEBI:15378"/>
        <dbReference type="ChEBI" id="CHEBI:136414"/>
        <dbReference type="ChEBI" id="CHEBI:136415"/>
        <dbReference type="ChEBI" id="CHEBI:456215"/>
        <dbReference type="EC" id="3.6.1.71"/>
    </reaction>
</comment>
<keyword evidence="6" id="KW-0479">Metal-binding</keyword>
<comment type="catalytic activity">
    <reaction evidence="13">
        <text>a 3'-end 2'-deoxyribonucleotide-3'-diphospho-5'-guanosine-DNA + H2O = a 3'-end 2'-deoxyribonucleotide 3'-phosphate-DNA + GMP + 2 H(+)</text>
        <dbReference type="Rhea" id="RHEA:52140"/>
        <dbReference type="Rhea" id="RHEA-COMP:13186"/>
        <dbReference type="Rhea" id="RHEA-COMP:13187"/>
        <dbReference type="ChEBI" id="CHEBI:15377"/>
        <dbReference type="ChEBI" id="CHEBI:15378"/>
        <dbReference type="ChEBI" id="CHEBI:58115"/>
        <dbReference type="ChEBI" id="CHEBI:136419"/>
        <dbReference type="ChEBI" id="CHEBI:136420"/>
        <dbReference type="EC" id="3.6.1.72"/>
    </reaction>
</comment>
<keyword evidence="23" id="KW-1185">Reference proteome</keyword>
<dbReference type="GO" id="GO:0003697">
    <property type="term" value="F:single-stranded DNA binding"/>
    <property type="evidence" value="ECO:0007669"/>
    <property type="project" value="TreeGrafter"/>
</dbReference>
<evidence type="ECO:0000256" key="13">
    <source>
        <dbReference type="ARBA" id="ARBA00024601"/>
    </source>
</evidence>
<evidence type="ECO:0000256" key="12">
    <source>
        <dbReference type="ARBA" id="ARBA00023242"/>
    </source>
</evidence>
<protein>
    <recommendedName>
        <fullName evidence="17">Aprataxin-like protein</fullName>
        <ecNumber evidence="4">3.6.1.71</ecNumber>
        <ecNumber evidence="3">3.6.1.72</ecNumber>
    </recommendedName>
    <alternativeName>
        <fullName evidence="18">Hit family protein 3</fullName>
    </alternativeName>
</protein>
<evidence type="ECO:0000256" key="17">
    <source>
        <dbReference type="ARBA" id="ARBA00068941"/>
    </source>
</evidence>
<evidence type="ECO:0000313" key="23">
    <source>
        <dbReference type="Proteomes" id="UP000029964"/>
    </source>
</evidence>
<keyword evidence="5" id="KW-0963">Cytoplasm</keyword>
<evidence type="ECO:0000256" key="3">
    <source>
        <dbReference type="ARBA" id="ARBA00012495"/>
    </source>
</evidence>
<dbReference type="GO" id="GO:0003725">
    <property type="term" value="F:double-stranded RNA binding"/>
    <property type="evidence" value="ECO:0007669"/>
    <property type="project" value="TreeGrafter"/>
</dbReference>
<keyword evidence="12" id="KW-0539">Nucleus</keyword>
<feature type="domain" description="HIT" evidence="20">
    <location>
        <begin position="83"/>
        <end position="209"/>
    </location>
</feature>
<evidence type="ECO:0000256" key="1">
    <source>
        <dbReference type="ARBA" id="ARBA00004123"/>
    </source>
</evidence>
<evidence type="ECO:0000313" key="22">
    <source>
        <dbReference type="EMBL" id="KFH47408.1"/>
    </source>
</evidence>
<dbReference type="GO" id="GO:0120108">
    <property type="term" value="F:DNA-3'-diphospho-5'-guanosine diphosphatase activity"/>
    <property type="evidence" value="ECO:0007669"/>
    <property type="project" value="UniProtKB-EC"/>
</dbReference>
<proteinExistence type="predicted"/>
<evidence type="ECO:0000256" key="11">
    <source>
        <dbReference type="ARBA" id="ARBA00023204"/>
    </source>
</evidence>
<dbReference type="FunFam" id="3.30.428.10:FF:000017">
    <property type="entry name" value="Aprataxin-like protein"/>
    <property type="match status" value="1"/>
</dbReference>
<evidence type="ECO:0000256" key="2">
    <source>
        <dbReference type="ARBA" id="ARBA00004496"/>
    </source>
</evidence>
<comment type="subcellular location">
    <subcellularLocation>
        <location evidence="2">Cytoplasm</location>
    </subcellularLocation>
    <subcellularLocation>
        <location evidence="1">Nucleus</location>
    </subcellularLocation>
</comment>
<dbReference type="GO" id="GO:0000012">
    <property type="term" value="P:single strand break repair"/>
    <property type="evidence" value="ECO:0007669"/>
    <property type="project" value="TreeGrafter"/>
</dbReference>
<dbReference type="Pfam" id="PF16278">
    <property type="entry name" value="zf-C2HE"/>
    <property type="match status" value="1"/>
</dbReference>
<keyword evidence="9" id="KW-0862">Zinc</keyword>
<evidence type="ECO:0000256" key="4">
    <source>
        <dbReference type="ARBA" id="ARBA00012496"/>
    </source>
</evidence>
<evidence type="ECO:0000259" key="20">
    <source>
        <dbReference type="Pfam" id="PF01230"/>
    </source>
</evidence>
<keyword evidence="7" id="KW-0227">DNA damage</keyword>
<dbReference type="PANTHER" id="PTHR12486">
    <property type="entry name" value="APRATAXIN-RELATED"/>
    <property type="match status" value="1"/>
</dbReference>
<dbReference type="GO" id="GO:0005634">
    <property type="term" value="C:nucleus"/>
    <property type="evidence" value="ECO:0007669"/>
    <property type="project" value="UniProtKB-SubCell"/>
</dbReference>
<dbReference type="SUPFAM" id="SSF54197">
    <property type="entry name" value="HIT-like"/>
    <property type="match status" value="1"/>
</dbReference>
<evidence type="ECO:0000256" key="5">
    <source>
        <dbReference type="ARBA" id="ARBA00022490"/>
    </source>
</evidence>
<dbReference type="PANTHER" id="PTHR12486:SF4">
    <property type="entry name" value="APRATAXIN"/>
    <property type="match status" value="1"/>
</dbReference>
<dbReference type="OrthoDB" id="3512845at2759"/>
<evidence type="ECO:0000256" key="16">
    <source>
        <dbReference type="ARBA" id="ARBA00059438"/>
    </source>
</evidence>
<feature type="domain" description="Aprataxin C2HE/C2H2/C2HC zinc finger" evidence="21">
    <location>
        <begin position="224"/>
        <end position="280"/>
    </location>
</feature>
<dbReference type="Pfam" id="PF01230">
    <property type="entry name" value="HIT"/>
    <property type="match status" value="1"/>
</dbReference>
<accession>A0A086TDH6</accession>
<dbReference type="InterPro" id="IPR036265">
    <property type="entry name" value="HIT-like_sf"/>
</dbReference>
<dbReference type="GO" id="GO:0046872">
    <property type="term" value="F:metal ion binding"/>
    <property type="evidence" value="ECO:0007669"/>
    <property type="project" value="UniProtKB-KW"/>
</dbReference>
<comment type="catalytic activity">
    <reaction evidence="14">
        <text>a 5'-end adenosine-5'-diphospho-5'-2'-deoxyribonucleoside-DNA + H2O = a 5'-end 5'-phospho-2'-deoxyribonucleoside-DNA + AMP + 2 H(+)</text>
        <dbReference type="Rhea" id="RHEA:52128"/>
        <dbReference type="Rhea" id="RHEA-COMP:13180"/>
        <dbReference type="Rhea" id="RHEA-COMP:13181"/>
        <dbReference type="ChEBI" id="CHEBI:15377"/>
        <dbReference type="ChEBI" id="CHEBI:15378"/>
        <dbReference type="ChEBI" id="CHEBI:136412"/>
        <dbReference type="ChEBI" id="CHEBI:136413"/>
        <dbReference type="ChEBI" id="CHEBI:456215"/>
        <dbReference type="EC" id="3.6.1.71"/>
    </reaction>
</comment>
<dbReference type="GO" id="GO:0033699">
    <property type="term" value="F:DNA 5'-adenosine monophosphate hydrolase activity"/>
    <property type="evidence" value="ECO:0007669"/>
    <property type="project" value="UniProtKB-EC"/>
</dbReference>
<keyword evidence="11" id="KW-0234">DNA repair</keyword>
<name>A0A086TDH6_HAPC1</name>
<dbReference type="HOGENOM" id="CLU_066882_0_0_1"/>
<feature type="region of interest" description="Disordered" evidence="19">
    <location>
        <begin position="1"/>
        <end position="63"/>
    </location>
</feature>
<dbReference type="Gene3D" id="3.30.428.10">
    <property type="entry name" value="HIT-like"/>
    <property type="match status" value="1"/>
</dbReference>
<dbReference type="GO" id="GO:1990165">
    <property type="term" value="F:single-strand break-containing DNA binding"/>
    <property type="evidence" value="ECO:0007669"/>
    <property type="project" value="TreeGrafter"/>
</dbReference>
<comment type="caution">
    <text evidence="22">The sequence shown here is derived from an EMBL/GenBank/DDBJ whole genome shotgun (WGS) entry which is preliminary data.</text>
</comment>
<dbReference type="Proteomes" id="UP000029964">
    <property type="component" value="Unassembled WGS sequence"/>
</dbReference>
<gene>
    <name evidence="22" type="ORF">ACRE_017530</name>
</gene>
<dbReference type="STRING" id="857340.A0A086TDH6"/>
<organism evidence="22 23">
    <name type="scientific">Hapsidospora chrysogenum (strain ATCC 11550 / CBS 779.69 / DSM 880 / IAM 14645 / JCM 23072 / IMI 49137)</name>
    <name type="common">Acremonium chrysogenum</name>
    <dbReference type="NCBI Taxonomy" id="857340"/>
    <lineage>
        <taxon>Eukaryota</taxon>
        <taxon>Fungi</taxon>
        <taxon>Dikarya</taxon>
        <taxon>Ascomycota</taxon>
        <taxon>Pezizomycotina</taxon>
        <taxon>Sordariomycetes</taxon>
        <taxon>Hypocreomycetidae</taxon>
        <taxon>Hypocreales</taxon>
        <taxon>Bionectriaceae</taxon>
        <taxon>Hapsidospora</taxon>
    </lineage>
</organism>
<evidence type="ECO:0000256" key="8">
    <source>
        <dbReference type="ARBA" id="ARBA00022801"/>
    </source>
</evidence>
<keyword evidence="8" id="KW-0378">Hydrolase</keyword>
<evidence type="ECO:0000256" key="10">
    <source>
        <dbReference type="ARBA" id="ARBA00023125"/>
    </source>
</evidence>
<evidence type="ECO:0000256" key="9">
    <source>
        <dbReference type="ARBA" id="ARBA00022833"/>
    </source>
</evidence>
<feature type="compositionally biased region" description="Polar residues" evidence="19">
    <location>
        <begin position="47"/>
        <end position="59"/>
    </location>
</feature>
<evidence type="ECO:0000256" key="18">
    <source>
        <dbReference type="ARBA" id="ARBA00076243"/>
    </source>
</evidence>
<evidence type="ECO:0000256" key="15">
    <source>
        <dbReference type="ARBA" id="ARBA00044713"/>
    </source>
</evidence>
<comment type="function">
    <text evidence="16">DNA-binding protein involved in single-strand DNA break repair, double-strand DNA break repair and base excision repair. Resolves abortive DNA ligation intermediates formed either at base excision sites, or when DNA ligases attempt to repair non-ligatable breaks induced by reactive oxygen species. Catalyzes the release of adenylate groups covalently linked to 5'-phosphate termini, resulting in the production of 5'-phosphate termini that can be efficiently rejoined. Likewise, catalyzes the release of 3'-linked guanosine (DNAppG) and inosine (DNAppI) from DNA, but has higher specific activity with 5'-linked adenosine (AppDNA).</text>
</comment>
<dbReference type="GO" id="GO:0005737">
    <property type="term" value="C:cytoplasm"/>
    <property type="evidence" value="ECO:0007669"/>
    <property type="project" value="UniProtKB-SubCell"/>
</dbReference>
<dbReference type="InterPro" id="IPR032566">
    <property type="entry name" value="Znf-C2HE"/>
</dbReference>
<dbReference type="EC" id="3.6.1.72" evidence="3"/>
<evidence type="ECO:0000256" key="7">
    <source>
        <dbReference type="ARBA" id="ARBA00022763"/>
    </source>
</evidence>
<dbReference type="InterPro" id="IPR011146">
    <property type="entry name" value="HIT-like"/>
</dbReference>
<evidence type="ECO:0000259" key="21">
    <source>
        <dbReference type="Pfam" id="PF16278"/>
    </source>
</evidence>
<sequence>MAGADPDSGAEEAITKDEIQGEEPPPRKKARNAFSELMTPKPKSKVTAETSSPSHSYSRGGNPFKDRMGLGAYIEDPASFPATRVIYHTPDFVAIHDKFPKATVHTLLLPRSAKHNLLHPFDALADDDFRADVVAETHRLKHLAAAELRRLLGRESKADADRQAVLDGSVEPMDGSLPEGRDWSKDIMVGVHAVPSMSHVHVHILSRDMHSPALKHRKHYNSFNTPFFVPLDDFPLAADDPRRRTRDEQYLQWGMRCWRCGRDLGRRFKLLKEHLEEEFTMWKKE</sequence>
<dbReference type="GO" id="GO:0030983">
    <property type="term" value="F:mismatched DNA binding"/>
    <property type="evidence" value="ECO:0007669"/>
    <property type="project" value="TreeGrafter"/>
</dbReference>
<reference evidence="23" key="1">
    <citation type="journal article" date="2014" name="Genome Announc.">
        <title>Genome sequence and annotation of Acremonium chrysogenum, producer of the beta-lactam antibiotic cephalosporin C.</title>
        <authorList>
            <person name="Terfehr D."/>
            <person name="Dahlmann T.A."/>
            <person name="Specht T."/>
            <person name="Zadra I."/>
            <person name="Kuernsteiner H."/>
            <person name="Kueck U."/>
        </authorList>
    </citation>
    <scope>NUCLEOTIDE SEQUENCE [LARGE SCALE GENOMIC DNA]</scope>
    <source>
        <strain evidence="23">ATCC 11550 / CBS 779.69 / DSM 880 / IAM 14645 / JCM 23072 / IMI 49137</strain>
    </source>
</reference>
<evidence type="ECO:0000256" key="6">
    <source>
        <dbReference type="ARBA" id="ARBA00022723"/>
    </source>
</evidence>
<keyword evidence="10" id="KW-0238">DNA-binding</keyword>
<evidence type="ECO:0000256" key="19">
    <source>
        <dbReference type="SAM" id="MobiDB-lite"/>
    </source>
</evidence>
<evidence type="ECO:0000256" key="14">
    <source>
        <dbReference type="ARBA" id="ARBA00044639"/>
    </source>
</evidence>
<dbReference type="EC" id="3.6.1.71" evidence="4"/>